<dbReference type="Pfam" id="PF22657">
    <property type="entry name" value="SSB_1"/>
    <property type="match status" value="1"/>
</dbReference>
<reference evidence="1 2" key="1">
    <citation type="submission" date="2018-12" db="EMBL/GenBank/DDBJ databases">
        <authorList>
            <consortium name="Pathogen Informatics"/>
        </authorList>
    </citation>
    <scope>NUCLEOTIDE SEQUENCE [LARGE SCALE GENOMIC DNA]</scope>
    <source>
        <strain evidence="1 2">NCTC9695</strain>
    </source>
</reference>
<dbReference type="Gene3D" id="2.40.50.140">
    <property type="entry name" value="Nucleic acid-binding proteins"/>
    <property type="match status" value="1"/>
</dbReference>
<dbReference type="EMBL" id="LR134182">
    <property type="protein sequence ID" value="VEB44818.1"/>
    <property type="molecule type" value="Genomic_DNA"/>
</dbReference>
<dbReference type="InterPro" id="IPR023646">
    <property type="entry name" value="Prisomal_replication_PriB"/>
</dbReference>
<dbReference type="InterPro" id="IPR012340">
    <property type="entry name" value="NA-bd_OB-fold"/>
</dbReference>
<gene>
    <name evidence="1" type="ORF">NCTC9695_05322</name>
</gene>
<dbReference type="GO" id="GO:0006260">
    <property type="term" value="P:DNA replication"/>
    <property type="evidence" value="ECO:0007669"/>
    <property type="project" value="InterPro"/>
</dbReference>
<evidence type="ECO:0000313" key="2">
    <source>
        <dbReference type="Proteomes" id="UP000275777"/>
    </source>
</evidence>
<protein>
    <recommendedName>
        <fullName evidence="3">Primosomal replication protein n</fullName>
    </recommendedName>
</protein>
<organism evidence="1 2">
    <name type="scientific">Chromobacterium violaceum</name>
    <dbReference type="NCBI Taxonomy" id="536"/>
    <lineage>
        <taxon>Bacteria</taxon>
        <taxon>Pseudomonadati</taxon>
        <taxon>Pseudomonadota</taxon>
        <taxon>Betaproteobacteria</taxon>
        <taxon>Neisseriales</taxon>
        <taxon>Chromobacteriaceae</taxon>
        <taxon>Chromobacterium</taxon>
    </lineage>
</organism>
<evidence type="ECO:0008006" key="3">
    <source>
        <dbReference type="Google" id="ProtNLM"/>
    </source>
</evidence>
<dbReference type="AlphaFoldDB" id="A0A3S4K0E7"/>
<accession>A0A3S4K0E7</accession>
<proteinExistence type="predicted"/>
<dbReference type="Proteomes" id="UP000275777">
    <property type="component" value="Chromosome"/>
</dbReference>
<dbReference type="GO" id="GO:0030894">
    <property type="term" value="C:replisome"/>
    <property type="evidence" value="ECO:0007669"/>
    <property type="project" value="InterPro"/>
</dbReference>
<sequence>MACDIQAVWVGEKAKKHAGKLAGRVMNVTGFLSQRSLRNPRLVLNIEYVEFVKG</sequence>
<name>A0A3S4K0E7_CHRVL</name>
<evidence type="ECO:0000313" key="1">
    <source>
        <dbReference type="EMBL" id="VEB44818.1"/>
    </source>
</evidence>
<dbReference type="GO" id="GO:0003697">
    <property type="term" value="F:single-stranded DNA binding"/>
    <property type="evidence" value="ECO:0007669"/>
    <property type="project" value="InterPro"/>
</dbReference>